<proteinExistence type="predicted"/>
<dbReference type="Proteomes" id="UP001524944">
    <property type="component" value="Unassembled WGS sequence"/>
</dbReference>
<reference evidence="1 2" key="1">
    <citation type="submission" date="2022-08" db="EMBL/GenBank/DDBJ databases">
        <title>Proteogenomics of the novel Dehalobacterium formicoaceticum strain EZ94 highlights a key role of methyltransferases during anaerobic dichloromethane degradation.</title>
        <authorList>
            <person name="Wasmund K."/>
        </authorList>
    </citation>
    <scope>NUCLEOTIDE SEQUENCE [LARGE SCALE GENOMIC DNA]</scope>
    <source>
        <strain evidence="1 2">EZ94</strain>
    </source>
</reference>
<protein>
    <recommendedName>
        <fullName evidence="3">Rubredoxin-like domain-containing protein</fullName>
    </recommendedName>
</protein>
<sequence length="56" mass="6032">MTHNNGSPDNAELFFKCAQCGNMFEPQKKGPSNCPLCGNSCTPDSCELINSSNEGY</sequence>
<dbReference type="EMBL" id="JANPWE010000001">
    <property type="protein sequence ID" value="MCR6544397.1"/>
    <property type="molecule type" value="Genomic_DNA"/>
</dbReference>
<accession>A0ABT1Y0K4</accession>
<comment type="caution">
    <text evidence="1">The sequence shown here is derived from an EMBL/GenBank/DDBJ whole genome shotgun (WGS) entry which is preliminary data.</text>
</comment>
<dbReference type="RefSeq" id="WP_157677377.1">
    <property type="nucleotide sequence ID" value="NZ_CP022121.1"/>
</dbReference>
<keyword evidence="2" id="KW-1185">Reference proteome</keyword>
<evidence type="ECO:0008006" key="3">
    <source>
        <dbReference type="Google" id="ProtNLM"/>
    </source>
</evidence>
<gene>
    <name evidence="1" type="ORF">NVS47_02525</name>
</gene>
<evidence type="ECO:0000313" key="2">
    <source>
        <dbReference type="Proteomes" id="UP001524944"/>
    </source>
</evidence>
<name>A0ABT1Y0K4_9FIRM</name>
<evidence type="ECO:0000313" key="1">
    <source>
        <dbReference type="EMBL" id="MCR6544397.1"/>
    </source>
</evidence>
<organism evidence="1 2">
    <name type="scientific">Dehalobacterium formicoaceticum</name>
    <dbReference type="NCBI Taxonomy" id="51515"/>
    <lineage>
        <taxon>Bacteria</taxon>
        <taxon>Bacillati</taxon>
        <taxon>Bacillota</taxon>
        <taxon>Clostridia</taxon>
        <taxon>Eubacteriales</taxon>
        <taxon>Peptococcaceae</taxon>
        <taxon>Dehalobacterium</taxon>
    </lineage>
</organism>